<name>A0A160FQA1_9BURK</name>
<reference evidence="3 4" key="1">
    <citation type="journal article" date="2016" name="Gene">
        <title>PacBio SMRT assembly of a complex multi-replicon genome reveals chlorocatechol degradative operon in a region of genome plasticity.</title>
        <authorList>
            <person name="Ricker N."/>
            <person name="Shen S.Y."/>
            <person name="Goordial J."/>
            <person name="Jin S."/>
            <person name="Fulthorpe R.R."/>
        </authorList>
    </citation>
    <scope>NUCLEOTIDE SEQUENCE [LARGE SCALE GENOMIC DNA]</scope>
    <source>
        <strain evidence="3 4">OLGA172</strain>
    </source>
</reference>
<dbReference type="GO" id="GO:0043709">
    <property type="term" value="P:cell adhesion involved in single-species biofilm formation"/>
    <property type="evidence" value="ECO:0007669"/>
    <property type="project" value="TreeGrafter"/>
</dbReference>
<dbReference type="InterPro" id="IPR036937">
    <property type="entry name" value="Adhesion_dom_fimbrial_sf"/>
</dbReference>
<protein>
    <recommendedName>
        <fullName evidence="2">Fimbrial-type adhesion domain-containing protein</fullName>
    </recommendedName>
</protein>
<accession>A0A160FQA1</accession>
<dbReference type="EMBL" id="CP014579">
    <property type="protein sequence ID" value="ANB75055.1"/>
    <property type="molecule type" value="Genomic_DNA"/>
</dbReference>
<dbReference type="InterPro" id="IPR008966">
    <property type="entry name" value="Adhesion_dom_sf"/>
</dbReference>
<feature type="domain" description="Fimbrial-type adhesion" evidence="2">
    <location>
        <begin position="3"/>
        <end position="130"/>
    </location>
</feature>
<dbReference type="PANTHER" id="PTHR33420:SF3">
    <property type="entry name" value="FIMBRIAL SUBUNIT ELFA"/>
    <property type="match status" value="1"/>
</dbReference>
<organism evidence="3 4">
    <name type="scientific">Paraburkholderia phytofirmans OLGA172</name>
    <dbReference type="NCBI Taxonomy" id="1417228"/>
    <lineage>
        <taxon>Bacteria</taxon>
        <taxon>Pseudomonadati</taxon>
        <taxon>Pseudomonadota</taxon>
        <taxon>Betaproteobacteria</taxon>
        <taxon>Burkholderiales</taxon>
        <taxon>Burkholderiaceae</taxon>
        <taxon>Paraburkholderia</taxon>
    </lineage>
</organism>
<proteinExistence type="predicted"/>
<sequence>MPVSMGSYKASTFTGPNSSSNPIDFSVAVNSCPAGLNGIQYSFDAPSGVINATAGVIALSSNSTATGIGLQLKDNSGNALKYNTNYTLSSYNKSTGGSYTIPLKASYYQTGKAVTAGSANGTLTITMTYQ</sequence>
<dbReference type="Gene3D" id="2.60.40.1090">
    <property type="entry name" value="Fimbrial-type adhesion domain"/>
    <property type="match status" value="1"/>
</dbReference>
<dbReference type="Proteomes" id="UP000076852">
    <property type="component" value="Chromosome 2"/>
</dbReference>
<dbReference type="Pfam" id="PF00419">
    <property type="entry name" value="Fimbrial"/>
    <property type="match status" value="1"/>
</dbReference>
<evidence type="ECO:0000259" key="2">
    <source>
        <dbReference type="Pfam" id="PF00419"/>
    </source>
</evidence>
<dbReference type="InterPro" id="IPR000259">
    <property type="entry name" value="Adhesion_dom_fimbrial"/>
</dbReference>
<dbReference type="InterPro" id="IPR050263">
    <property type="entry name" value="Bact_Fimbrial_Adh_Pro"/>
</dbReference>
<evidence type="ECO:0000256" key="1">
    <source>
        <dbReference type="ARBA" id="ARBA00022729"/>
    </source>
</evidence>
<gene>
    <name evidence="3" type="ORF">AYM40_21770</name>
</gene>
<keyword evidence="4" id="KW-1185">Reference proteome</keyword>
<dbReference type="STRING" id="1804984.AYM40_21770"/>
<dbReference type="PANTHER" id="PTHR33420">
    <property type="entry name" value="FIMBRIAL SUBUNIT ELFA-RELATED"/>
    <property type="match status" value="1"/>
</dbReference>
<keyword evidence="1" id="KW-0732">Signal</keyword>
<dbReference type="AlphaFoldDB" id="A0A160FQA1"/>
<evidence type="ECO:0000313" key="4">
    <source>
        <dbReference type="Proteomes" id="UP000076852"/>
    </source>
</evidence>
<dbReference type="KEGG" id="buz:AYM40_21770"/>
<evidence type="ECO:0000313" key="3">
    <source>
        <dbReference type="EMBL" id="ANB75055.1"/>
    </source>
</evidence>
<dbReference type="SUPFAM" id="SSF49401">
    <property type="entry name" value="Bacterial adhesins"/>
    <property type="match status" value="1"/>
</dbReference>
<dbReference type="GO" id="GO:0009289">
    <property type="term" value="C:pilus"/>
    <property type="evidence" value="ECO:0007669"/>
    <property type="project" value="InterPro"/>
</dbReference>